<dbReference type="InterPro" id="IPR027417">
    <property type="entry name" value="P-loop_NTPase"/>
</dbReference>
<dbReference type="Proteomes" id="UP000199041">
    <property type="component" value="Unassembled WGS sequence"/>
</dbReference>
<evidence type="ECO:0000313" key="2">
    <source>
        <dbReference type="Proteomes" id="UP000199041"/>
    </source>
</evidence>
<proteinExistence type="predicted"/>
<organism evidence="1 2">
    <name type="scientific">Arachidicoccus rhizosphaerae</name>
    <dbReference type="NCBI Taxonomy" id="551991"/>
    <lineage>
        <taxon>Bacteria</taxon>
        <taxon>Pseudomonadati</taxon>
        <taxon>Bacteroidota</taxon>
        <taxon>Chitinophagia</taxon>
        <taxon>Chitinophagales</taxon>
        <taxon>Chitinophagaceae</taxon>
        <taxon>Arachidicoccus</taxon>
    </lineage>
</organism>
<dbReference type="GO" id="GO:0016740">
    <property type="term" value="F:transferase activity"/>
    <property type="evidence" value="ECO:0007669"/>
    <property type="project" value="UniProtKB-KW"/>
</dbReference>
<dbReference type="Gene3D" id="3.40.50.300">
    <property type="entry name" value="P-loop containing nucleotide triphosphate hydrolases"/>
    <property type="match status" value="1"/>
</dbReference>
<dbReference type="OrthoDB" id="9816424at2"/>
<dbReference type="EMBL" id="FNQY01000005">
    <property type="protein sequence ID" value="SDZ95645.1"/>
    <property type="molecule type" value="Genomic_DNA"/>
</dbReference>
<sequence>MGNNQSQAIVITGMHRSGTSLLAQWLHKCGLHVGTRLLGASVGNKEGHYEDEDFLDFHKQVLTRGGLHFNGLVTSMPKSFSEKERAQILEIIKHKNAGQALWGWKEPRTCLFLDEYQKILPGAVYLIVIRDYMTVAGSLISRIYKRTENKYAAKKGIHKWIWVRFKQKRRMNLLQKKWAEHFLKTWLLYNQQVKKLIQTLPEGQFMVVDQASLMHHSKEIFDSMKDKWGLDALQYLPYQQLFKKKLQSKVLNLEPFIKNKGLIDEAAALQSWLQGYVPVFSKLTQDQP</sequence>
<gene>
    <name evidence="1" type="ORF">SAMN05192529_10520</name>
</gene>
<dbReference type="Pfam" id="PF13469">
    <property type="entry name" value="Sulfotransfer_3"/>
    <property type="match status" value="1"/>
</dbReference>
<reference evidence="1 2" key="1">
    <citation type="submission" date="2016-10" db="EMBL/GenBank/DDBJ databases">
        <authorList>
            <person name="de Groot N.N."/>
        </authorList>
    </citation>
    <scope>NUCLEOTIDE SEQUENCE [LARGE SCALE GENOMIC DNA]</scope>
    <source>
        <strain evidence="1 2">Vu-144</strain>
    </source>
</reference>
<evidence type="ECO:0000313" key="1">
    <source>
        <dbReference type="EMBL" id="SDZ95645.1"/>
    </source>
</evidence>
<keyword evidence="2" id="KW-1185">Reference proteome</keyword>
<accession>A0A1H3X8A1</accession>
<dbReference type="AlphaFoldDB" id="A0A1H3X8A1"/>
<dbReference type="STRING" id="551991.SAMN05192529_10520"/>
<dbReference type="RefSeq" id="WP_091394846.1">
    <property type="nucleotide sequence ID" value="NZ_FNQY01000005.1"/>
</dbReference>
<name>A0A1H3X8A1_9BACT</name>
<keyword evidence="1" id="KW-0808">Transferase</keyword>
<dbReference type="SUPFAM" id="SSF52540">
    <property type="entry name" value="P-loop containing nucleoside triphosphate hydrolases"/>
    <property type="match status" value="1"/>
</dbReference>
<protein>
    <submittedName>
        <fullName evidence="1">Sulfotransferase family protein</fullName>
    </submittedName>
</protein>